<evidence type="ECO:0000256" key="8">
    <source>
        <dbReference type="ARBA" id="ARBA00051245"/>
    </source>
</evidence>
<evidence type="ECO:0000313" key="16">
    <source>
        <dbReference type="EMBL" id="KAK7099739.1"/>
    </source>
</evidence>
<feature type="binding site" evidence="10 12">
    <location>
        <position position="425"/>
    </location>
    <ligand>
        <name>ATP</name>
        <dbReference type="ChEBI" id="CHEBI:30616"/>
    </ligand>
</feature>
<dbReference type="GO" id="GO:0005524">
    <property type="term" value="F:ATP binding"/>
    <property type="evidence" value="ECO:0007669"/>
    <property type="project" value="UniProtKB-UniRule"/>
</dbReference>
<feature type="compositionally biased region" description="Polar residues" evidence="13">
    <location>
        <begin position="13"/>
        <end position="27"/>
    </location>
</feature>
<dbReference type="SMART" id="SM00252">
    <property type="entry name" value="SH2"/>
    <property type="match status" value="2"/>
</dbReference>
<dbReference type="GO" id="GO:0002376">
    <property type="term" value="P:immune system process"/>
    <property type="evidence" value="ECO:0007669"/>
    <property type="project" value="UniProtKB-KW"/>
</dbReference>
<dbReference type="EMBL" id="JBAMIC010000011">
    <property type="protein sequence ID" value="KAK7099739.1"/>
    <property type="molecule type" value="Genomic_DNA"/>
</dbReference>
<keyword evidence="4" id="KW-0418">Kinase</keyword>
<dbReference type="SUPFAM" id="SSF56112">
    <property type="entry name" value="Protein kinase-like (PK-like)"/>
    <property type="match status" value="1"/>
</dbReference>
<evidence type="ECO:0000256" key="12">
    <source>
        <dbReference type="PROSITE-ProRule" id="PRU10141"/>
    </source>
</evidence>
<evidence type="ECO:0000256" key="13">
    <source>
        <dbReference type="SAM" id="MobiDB-lite"/>
    </source>
</evidence>
<evidence type="ECO:0000256" key="1">
    <source>
        <dbReference type="ARBA" id="ARBA00011903"/>
    </source>
</evidence>
<organism evidence="16 17">
    <name type="scientific">Littorina saxatilis</name>
    <dbReference type="NCBI Taxonomy" id="31220"/>
    <lineage>
        <taxon>Eukaryota</taxon>
        <taxon>Metazoa</taxon>
        <taxon>Spiralia</taxon>
        <taxon>Lophotrochozoa</taxon>
        <taxon>Mollusca</taxon>
        <taxon>Gastropoda</taxon>
        <taxon>Caenogastropoda</taxon>
        <taxon>Littorinimorpha</taxon>
        <taxon>Littorinoidea</taxon>
        <taxon>Littorinidae</taxon>
        <taxon>Littorina</taxon>
    </lineage>
</organism>
<dbReference type="PROSITE" id="PS50011">
    <property type="entry name" value="PROTEIN_KINASE_DOM"/>
    <property type="match status" value="1"/>
</dbReference>
<gene>
    <name evidence="16" type="ORF">V1264_022797</name>
</gene>
<dbReference type="Pfam" id="PF07714">
    <property type="entry name" value="PK_Tyr_Ser-Thr"/>
    <property type="match status" value="1"/>
</dbReference>
<feature type="binding site" evidence="10">
    <location>
        <begin position="400"/>
        <end position="408"/>
    </location>
    <ligand>
        <name>ATP</name>
        <dbReference type="ChEBI" id="CHEBI:30616"/>
    </ligand>
</feature>
<dbReference type="Pfam" id="PF00017">
    <property type="entry name" value="SH2"/>
    <property type="match status" value="2"/>
</dbReference>
<feature type="domain" description="SH2" evidence="14">
    <location>
        <begin position="188"/>
        <end position="279"/>
    </location>
</feature>
<keyword evidence="7" id="KW-0829">Tyrosine-protein kinase</keyword>
<evidence type="ECO:0000259" key="15">
    <source>
        <dbReference type="PROSITE" id="PS50011"/>
    </source>
</evidence>
<evidence type="ECO:0000259" key="14">
    <source>
        <dbReference type="PROSITE" id="PS50001"/>
    </source>
</evidence>
<evidence type="ECO:0000313" key="17">
    <source>
        <dbReference type="Proteomes" id="UP001374579"/>
    </source>
</evidence>
<dbReference type="InterPro" id="IPR020635">
    <property type="entry name" value="Tyr_kinase_cat_dom"/>
</dbReference>
<dbReference type="PROSITE" id="PS00107">
    <property type="entry name" value="PROTEIN_KINASE_ATP"/>
    <property type="match status" value="1"/>
</dbReference>
<dbReference type="Gene3D" id="1.10.510.10">
    <property type="entry name" value="Transferase(Phosphotransferase) domain 1"/>
    <property type="match status" value="1"/>
</dbReference>
<evidence type="ECO:0000256" key="10">
    <source>
        <dbReference type="PIRSR" id="PIRSR000604-2"/>
    </source>
</evidence>
<keyword evidence="17" id="KW-1185">Reference proteome</keyword>
<evidence type="ECO:0000256" key="6">
    <source>
        <dbReference type="ARBA" id="ARBA00022859"/>
    </source>
</evidence>
<dbReference type="PIRSF" id="PIRSF000604">
    <property type="entry name" value="TyrPK_SYK"/>
    <property type="match status" value="1"/>
</dbReference>
<keyword evidence="3 10" id="KW-0547">Nucleotide-binding</keyword>
<reference evidence="16 17" key="1">
    <citation type="submission" date="2024-02" db="EMBL/GenBank/DDBJ databases">
        <title>Chromosome-scale genome assembly of the rough periwinkle Littorina saxatilis.</title>
        <authorList>
            <person name="De Jode A."/>
            <person name="Faria R."/>
            <person name="Formenti G."/>
            <person name="Sims Y."/>
            <person name="Smith T.P."/>
            <person name="Tracey A."/>
            <person name="Wood J.M.D."/>
            <person name="Zagrodzka Z.B."/>
            <person name="Johannesson K."/>
            <person name="Butlin R.K."/>
            <person name="Leder E.H."/>
        </authorList>
    </citation>
    <scope>NUCLEOTIDE SEQUENCE [LARGE SCALE GENOMIC DNA]</scope>
    <source>
        <strain evidence="16">Snail1</strain>
        <tissue evidence="16">Muscle</tissue>
    </source>
</reference>
<dbReference type="EC" id="2.7.10.2" evidence="1"/>
<dbReference type="InterPro" id="IPR012234">
    <property type="entry name" value="Tyr_kinase_non-rcpt_SYK/ZAP70"/>
</dbReference>
<dbReference type="AlphaFoldDB" id="A0AAN9G9R9"/>
<accession>A0AAN9G9R9</accession>
<dbReference type="GO" id="GO:0005737">
    <property type="term" value="C:cytoplasm"/>
    <property type="evidence" value="ECO:0007669"/>
    <property type="project" value="InterPro"/>
</dbReference>
<sequence>MEKLKNSFKNRHSSTNNSNHGNQSSVRASIRPSSVQYFYGRITREEAEQFLQERGGKEGLFLLRESISPMGNYAISICHGTRVHHYSIEKQVDGLYKIPEGKPFPGPVELIQHYQTNMDGFVTQPKVPCNRFSGQSPVAFRGITYHQLEKAMQIEAKKINADVDRAMGPMRDTLVKRVASTLHSDMPWFHHKISRQEAETRLARDGHEDGKFIVRQRDEKNTFALTLSSEGVPRHYFIAQRTDSRFAIEDGPRFDCLMMLVDNYHNKSDGLACKLRMPCCRPGYSSIDYEQYMIHNSARKDSFRSKERPPGATNIVRRPSRDLPPIPPEGRRPLPSTPDSNGHGSFSNGRVSISEDSHPDVQLDFSGQELENVYGDARIREAVTTKKLEPSQIHLEELKLGAGNFGSVMQGVCKVDGRAIPVAVKTLKKADLDPGVQSELLKEAEVMKAMDHKHIVRMIGVCEGEPMMLVLELAKLGPLNKYLPKHKELPLWNILELMWQVAQGMEYLEKSNFVHRDLAARNILLCDQHFAKISDFGMSKTLTRENSYYVAQQAGKWPLKWYALECINYWKFDSKSDVWSFGITLWEAASYGSKPYYKMKGQEMVEFLQQGNRLSKPISCTEEVYQAMLQCWTENRDERPTFKRLVPMMEDLYRTHKAAGI</sequence>
<proteinExistence type="predicted"/>
<dbReference type="Proteomes" id="UP001374579">
    <property type="component" value="Unassembled WGS sequence"/>
</dbReference>
<dbReference type="SMART" id="SM00219">
    <property type="entry name" value="TyrKc"/>
    <property type="match status" value="1"/>
</dbReference>
<evidence type="ECO:0000256" key="5">
    <source>
        <dbReference type="ARBA" id="ARBA00022840"/>
    </source>
</evidence>
<evidence type="ECO:0000256" key="11">
    <source>
        <dbReference type="PROSITE-ProRule" id="PRU00191"/>
    </source>
</evidence>
<feature type="compositionally biased region" description="Polar residues" evidence="13">
    <location>
        <begin position="337"/>
        <end position="351"/>
    </location>
</feature>
<feature type="compositionally biased region" description="Basic residues" evidence="13">
    <location>
        <begin position="1"/>
        <end position="12"/>
    </location>
</feature>
<evidence type="ECO:0000256" key="9">
    <source>
        <dbReference type="PIRSR" id="PIRSR000604-1"/>
    </source>
</evidence>
<dbReference type="InterPro" id="IPR050198">
    <property type="entry name" value="Non-receptor_tyrosine_kinases"/>
</dbReference>
<feature type="compositionally biased region" description="Basic and acidic residues" evidence="13">
    <location>
        <begin position="299"/>
        <end position="309"/>
    </location>
</feature>
<dbReference type="InterPro" id="IPR036860">
    <property type="entry name" value="SH2_dom_sf"/>
</dbReference>
<protein>
    <recommendedName>
        <fullName evidence="1">non-specific protein-tyrosine kinase</fullName>
        <ecNumber evidence="1">2.7.10.2</ecNumber>
    </recommendedName>
</protein>
<evidence type="ECO:0000256" key="3">
    <source>
        <dbReference type="ARBA" id="ARBA00022741"/>
    </source>
</evidence>
<dbReference type="InterPro" id="IPR011009">
    <property type="entry name" value="Kinase-like_dom_sf"/>
</dbReference>
<comment type="caution">
    <text evidence="16">The sequence shown here is derived from an EMBL/GenBank/DDBJ whole genome shotgun (WGS) entry which is preliminary data.</text>
</comment>
<dbReference type="PANTHER" id="PTHR24418">
    <property type="entry name" value="TYROSINE-PROTEIN KINASE"/>
    <property type="match status" value="1"/>
</dbReference>
<dbReference type="PRINTS" id="PR00109">
    <property type="entry name" value="TYRKINASE"/>
</dbReference>
<dbReference type="SUPFAM" id="SSF55550">
    <property type="entry name" value="SH2 domain"/>
    <property type="match status" value="2"/>
</dbReference>
<dbReference type="InterPro" id="IPR008266">
    <property type="entry name" value="Tyr_kinase_AS"/>
</dbReference>
<keyword evidence="6" id="KW-0391">Immunity</keyword>
<keyword evidence="2" id="KW-0808">Transferase</keyword>
<dbReference type="PRINTS" id="PR00401">
    <property type="entry name" value="SH2DOMAIN"/>
</dbReference>
<feature type="domain" description="Protein kinase" evidence="15">
    <location>
        <begin position="394"/>
        <end position="653"/>
    </location>
</feature>
<dbReference type="InterPro" id="IPR017441">
    <property type="entry name" value="Protein_kinase_ATP_BS"/>
</dbReference>
<keyword evidence="11" id="KW-0727">SH2 domain</keyword>
<evidence type="ECO:0000256" key="2">
    <source>
        <dbReference type="ARBA" id="ARBA00022679"/>
    </source>
</evidence>
<comment type="catalytic activity">
    <reaction evidence="8">
        <text>L-tyrosyl-[protein] + ATP = O-phospho-L-tyrosyl-[protein] + ADP + H(+)</text>
        <dbReference type="Rhea" id="RHEA:10596"/>
        <dbReference type="Rhea" id="RHEA-COMP:10136"/>
        <dbReference type="Rhea" id="RHEA-COMP:20101"/>
        <dbReference type="ChEBI" id="CHEBI:15378"/>
        <dbReference type="ChEBI" id="CHEBI:30616"/>
        <dbReference type="ChEBI" id="CHEBI:46858"/>
        <dbReference type="ChEBI" id="CHEBI:61978"/>
        <dbReference type="ChEBI" id="CHEBI:456216"/>
        <dbReference type="EC" id="2.7.10.2"/>
    </reaction>
</comment>
<dbReference type="InterPro" id="IPR000980">
    <property type="entry name" value="SH2"/>
</dbReference>
<feature type="active site" description="Proton acceptor" evidence="9">
    <location>
        <position position="517"/>
    </location>
</feature>
<feature type="domain" description="SH2" evidence="14">
    <location>
        <begin position="37"/>
        <end position="129"/>
    </location>
</feature>
<dbReference type="Gene3D" id="3.30.505.10">
    <property type="entry name" value="SH2 domain"/>
    <property type="match status" value="2"/>
</dbReference>
<name>A0AAN9G9R9_9CAEN</name>
<dbReference type="PROSITE" id="PS50001">
    <property type="entry name" value="SH2"/>
    <property type="match status" value="2"/>
</dbReference>
<dbReference type="FunFam" id="1.10.510.10:FF:000216">
    <property type="entry name" value="Tyrosine-protein kinase SYK"/>
    <property type="match status" value="1"/>
</dbReference>
<feature type="region of interest" description="Disordered" evidence="13">
    <location>
        <begin position="299"/>
        <end position="361"/>
    </location>
</feature>
<dbReference type="PROSITE" id="PS00109">
    <property type="entry name" value="PROTEIN_KINASE_TYR"/>
    <property type="match status" value="1"/>
</dbReference>
<dbReference type="GO" id="GO:0004715">
    <property type="term" value="F:non-membrane spanning protein tyrosine kinase activity"/>
    <property type="evidence" value="ECO:0007669"/>
    <property type="project" value="UniProtKB-EC"/>
</dbReference>
<dbReference type="InterPro" id="IPR000719">
    <property type="entry name" value="Prot_kinase_dom"/>
</dbReference>
<dbReference type="GO" id="GO:0035556">
    <property type="term" value="P:intracellular signal transduction"/>
    <property type="evidence" value="ECO:0007669"/>
    <property type="project" value="InterPro"/>
</dbReference>
<keyword evidence="5 10" id="KW-0067">ATP-binding</keyword>
<feature type="region of interest" description="Disordered" evidence="13">
    <location>
        <begin position="1"/>
        <end position="27"/>
    </location>
</feature>
<dbReference type="InterPro" id="IPR001245">
    <property type="entry name" value="Ser-Thr/Tyr_kinase_cat_dom"/>
</dbReference>
<evidence type="ECO:0000256" key="7">
    <source>
        <dbReference type="ARBA" id="ARBA00023137"/>
    </source>
</evidence>
<dbReference type="Gene3D" id="3.30.200.20">
    <property type="entry name" value="Phosphorylase Kinase, domain 1"/>
    <property type="match status" value="1"/>
</dbReference>
<evidence type="ECO:0000256" key="4">
    <source>
        <dbReference type="ARBA" id="ARBA00022777"/>
    </source>
</evidence>